<evidence type="ECO:0008006" key="4">
    <source>
        <dbReference type="Google" id="ProtNLM"/>
    </source>
</evidence>
<sequence>MRFRLSDYSGSVVDPSEATLRLNEAQVSDPVRDPVGRNDVSLAGVSHDGPRQYYEARVDEGETIVVQGRLRPSDDARLDVEKIGVQLSGRGLYIADSDRSQAIRRSALAAGVSLVLGTAALAVLAVLLGVVP</sequence>
<keyword evidence="3" id="KW-1185">Reference proteome</keyword>
<dbReference type="AlphaFoldDB" id="A0AAW4PQF9"/>
<keyword evidence="1" id="KW-0472">Membrane</keyword>
<gene>
    <name evidence="2" type="ORF">EGH21_07625</name>
</gene>
<feature type="transmembrane region" description="Helical" evidence="1">
    <location>
        <begin position="107"/>
        <end position="131"/>
    </location>
</feature>
<name>A0AAW4PQF9_9EURY</name>
<accession>A0AAW4PQF9</accession>
<dbReference type="RefSeq" id="WP_220617877.1">
    <property type="nucleotide sequence ID" value="NZ_RKLR01000002.1"/>
</dbReference>
<evidence type="ECO:0000256" key="1">
    <source>
        <dbReference type="SAM" id="Phobius"/>
    </source>
</evidence>
<reference evidence="2 3" key="1">
    <citation type="submission" date="2021-06" db="EMBL/GenBank/DDBJ databases">
        <title>Halomicroarcula sp. a new haloarchaeum isolated from saline soil.</title>
        <authorList>
            <person name="Duran-Viseras A."/>
            <person name="Sanchez-Porro C."/>
            <person name="Ventosa A."/>
        </authorList>
    </citation>
    <scope>NUCLEOTIDE SEQUENCE [LARGE SCALE GENOMIC DNA]</scope>
    <source>
        <strain evidence="2 3">F13</strain>
    </source>
</reference>
<evidence type="ECO:0000313" key="2">
    <source>
        <dbReference type="EMBL" id="MBX0322899.1"/>
    </source>
</evidence>
<evidence type="ECO:0000313" key="3">
    <source>
        <dbReference type="Proteomes" id="UP001430377"/>
    </source>
</evidence>
<protein>
    <recommendedName>
        <fullName evidence="4">RING-type E3 ubiquitin transferase</fullName>
    </recommendedName>
</protein>
<proteinExistence type="predicted"/>
<keyword evidence="1" id="KW-0812">Transmembrane</keyword>
<dbReference type="EMBL" id="RKLR01000002">
    <property type="protein sequence ID" value="MBX0322899.1"/>
    <property type="molecule type" value="Genomic_DNA"/>
</dbReference>
<organism evidence="2 3">
    <name type="scientific">Haloarcula rubra</name>
    <dbReference type="NCBI Taxonomy" id="2487747"/>
    <lineage>
        <taxon>Archaea</taxon>
        <taxon>Methanobacteriati</taxon>
        <taxon>Methanobacteriota</taxon>
        <taxon>Stenosarchaea group</taxon>
        <taxon>Halobacteria</taxon>
        <taxon>Halobacteriales</taxon>
        <taxon>Haloarculaceae</taxon>
        <taxon>Haloarcula</taxon>
    </lineage>
</organism>
<keyword evidence="1" id="KW-1133">Transmembrane helix</keyword>
<dbReference type="Proteomes" id="UP001430377">
    <property type="component" value="Unassembled WGS sequence"/>
</dbReference>
<comment type="caution">
    <text evidence="2">The sequence shown here is derived from an EMBL/GenBank/DDBJ whole genome shotgun (WGS) entry which is preliminary data.</text>
</comment>